<organism evidence="3 4">
    <name type="scientific">Piedraia hortae CBS 480.64</name>
    <dbReference type="NCBI Taxonomy" id="1314780"/>
    <lineage>
        <taxon>Eukaryota</taxon>
        <taxon>Fungi</taxon>
        <taxon>Dikarya</taxon>
        <taxon>Ascomycota</taxon>
        <taxon>Pezizomycotina</taxon>
        <taxon>Dothideomycetes</taxon>
        <taxon>Dothideomycetidae</taxon>
        <taxon>Capnodiales</taxon>
        <taxon>Piedraiaceae</taxon>
        <taxon>Piedraia</taxon>
    </lineage>
</organism>
<dbReference type="Proteomes" id="UP000799421">
    <property type="component" value="Unassembled WGS sequence"/>
</dbReference>
<feature type="region of interest" description="Disordered" evidence="1">
    <location>
        <begin position="33"/>
        <end position="79"/>
    </location>
</feature>
<evidence type="ECO:0000313" key="4">
    <source>
        <dbReference type="Proteomes" id="UP000799421"/>
    </source>
</evidence>
<dbReference type="PANTHER" id="PTHR46590">
    <property type="entry name" value="PHOSPHATIDYLINOSITOL TRANSFER PROTEIN CSR1-RELATED"/>
    <property type="match status" value="1"/>
</dbReference>
<dbReference type="InterPro" id="IPR036865">
    <property type="entry name" value="CRAL-TRIO_dom_sf"/>
</dbReference>
<dbReference type="InterPro" id="IPR011074">
    <property type="entry name" value="CRAL/TRIO_N_dom"/>
</dbReference>
<dbReference type="EMBL" id="MU006034">
    <property type="protein sequence ID" value="KAF2857627.1"/>
    <property type="molecule type" value="Genomic_DNA"/>
</dbReference>
<dbReference type="PANTHER" id="PTHR46590:SF1">
    <property type="entry name" value="PHOSPHATIDYLINOSITOL TRANSFER PROTEIN CSR1"/>
    <property type="match status" value="1"/>
</dbReference>
<dbReference type="InterPro" id="IPR052432">
    <property type="entry name" value="PITP/CRAL-TRIO"/>
</dbReference>
<evidence type="ECO:0000313" key="3">
    <source>
        <dbReference type="EMBL" id="KAF2857627.1"/>
    </source>
</evidence>
<dbReference type="SMART" id="SM01100">
    <property type="entry name" value="CRAL_TRIO_N"/>
    <property type="match status" value="1"/>
</dbReference>
<feature type="compositionally biased region" description="Basic residues" evidence="1">
    <location>
        <begin position="51"/>
        <end position="63"/>
    </location>
</feature>
<keyword evidence="4" id="KW-1185">Reference proteome</keyword>
<dbReference type="SUPFAM" id="SSF52087">
    <property type="entry name" value="CRAL/TRIO domain"/>
    <property type="match status" value="1"/>
</dbReference>
<evidence type="ECO:0000259" key="2">
    <source>
        <dbReference type="PROSITE" id="PS50191"/>
    </source>
</evidence>
<gene>
    <name evidence="3" type="ORF">K470DRAFT_260615</name>
</gene>
<dbReference type="InterPro" id="IPR036273">
    <property type="entry name" value="CRAL/TRIO_N_dom_sf"/>
</dbReference>
<dbReference type="Gene3D" id="3.40.525.10">
    <property type="entry name" value="CRAL-TRIO lipid binding domain"/>
    <property type="match status" value="1"/>
</dbReference>
<accession>A0A6A7BRU5</accession>
<dbReference type="PROSITE" id="PS50191">
    <property type="entry name" value="CRAL_TRIO"/>
    <property type="match status" value="1"/>
</dbReference>
<protein>
    <submittedName>
        <fullName evidence="3">CRAL/TRIO domain-containing protein</fullName>
    </submittedName>
</protein>
<dbReference type="CDD" id="cd00170">
    <property type="entry name" value="SEC14"/>
    <property type="match status" value="1"/>
</dbReference>
<dbReference type="AlphaFoldDB" id="A0A6A7BRU5"/>
<dbReference type="SMART" id="SM00516">
    <property type="entry name" value="SEC14"/>
    <property type="match status" value="1"/>
</dbReference>
<sequence length="402" mass="46110">MATQQPGRPGNLTAEQTAKLKEMWTEIFELTSGTRSTRAVSDAASEEHTPKKGKRLSMFKKKDKSVEAEAGDNDKHGQNRVFKEALAQMSPAELREALWGMAKHDHPDALLLRFLRARKWDVSAALVMAVATLQWRRETQVDSDIMFKGEAGANDEFMTQLRMGKSFFHGIDRAGRPCCYVRVRLHRSGEQSDAALERFTVWTIETGRMLLRPPVDTATIVFDMTDFTLANMDYTPVKFMIKCFEANYPESLGQVLVYKSPWVFQGIWKVIRGWLDPVVAAKVHFVSKVSELEEYIPREHIMKELGGDEQFTYSYVEPNPGEDDQMRDADTKAKIEADRAALVTRFEDETKRWIAGDDAVQSERQTTATAMKDNYWRLDPYVRARSLYDRLGILRGKEVKWY</sequence>
<reference evidence="3" key="1">
    <citation type="journal article" date="2020" name="Stud. Mycol.">
        <title>101 Dothideomycetes genomes: a test case for predicting lifestyles and emergence of pathogens.</title>
        <authorList>
            <person name="Haridas S."/>
            <person name="Albert R."/>
            <person name="Binder M."/>
            <person name="Bloem J."/>
            <person name="Labutti K."/>
            <person name="Salamov A."/>
            <person name="Andreopoulos B."/>
            <person name="Baker S."/>
            <person name="Barry K."/>
            <person name="Bills G."/>
            <person name="Bluhm B."/>
            <person name="Cannon C."/>
            <person name="Castanera R."/>
            <person name="Culley D."/>
            <person name="Daum C."/>
            <person name="Ezra D."/>
            <person name="Gonzalez J."/>
            <person name="Henrissat B."/>
            <person name="Kuo A."/>
            <person name="Liang C."/>
            <person name="Lipzen A."/>
            <person name="Lutzoni F."/>
            <person name="Magnuson J."/>
            <person name="Mondo S."/>
            <person name="Nolan M."/>
            <person name="Ohm R."/>
            <person name="Pangilinan J."/>
            <person name="Park H.-J."/>
            <person name="Ramirez L."/>
            <person name="Alfaro M."/>
            <person name="Sun H."/>
            <person name="Tritt A."/>
            <person name="Yoshinaga Y."/>
            <person name="Zwiers L.-H."/>
            <person name="Turgeon B."/>
            <person name="Goodwin S."/>
            <person name="Spatafora J."/>
            <person name="Crous P."/>
            <person name="Grigoriev I."/>
        </authorList>
    </citation>
    <scope>NUCLEOTIDE SEQUENCE</scope>
    <source>
        <strain evidence="3">CBS 480.64</strain>
    </source>
</reference>
<dbReference type="SUPFAM" id="SSF46938">
    <property type="entry name" value="CRAL/TRIO N-terminal domain"/>
    <property type="match status" value="1"/>
</dbReference>
<dbReference type="Pfam" id="PF03765">
    <property type="entry name" value="CRAL_TRIO_N"/>
    <property type="match status" value="1"/>
</dbReference>
<feature type="domain" description="CRAL-TRIO" evidence="2">
    <location>
        <begin position="150"/>
        <end position="313"/>
    </location>
</feature>
<proteinExistence type="predicted"/>
<feature type="compositionally biased region" description="Basic and acidic residues" evidence="1">
    <location>
        <begin position="64"/>
        <end position="79"/>
    </location>
</feature>
<dbReference type="OrthoDB" id="43460at2759"/>
<dbReference type="Pfam" id="PF00650">
    <property type="entry name" value="CRAL_TRIO"/>
    <property type="match status" value="1"/>
</dbReference>
<name>A0A6A7BRU5_9PEZI</name>
<dbReference type="InterPro" id="IPR001251">
    <property type="entry name" value="CRAL-TRIO_dom"/>
</dbReference>
<evidence type="ECO:0000256" key="1">
    <source>
        <dbReference type="SAM" id="MobiDB-lite"/>
    </source>
</evidence>